<gene>
    <name evidence="1" type="ORF">FMM06_03555</name>
</gene>
<dbReference type="EMBL" id="VJWA01000001">
    <property type="protein sequence ID" value="TRW17273.1"/>
    <property type="molecule type" value="Genomic_DNA"/>
</dbReference>
<evidence type="ECO:0008006" key="3">
    <source>
        <dbReference type="Google" id="ProtNLM"/>
    </source>
</evidence>
<evidence type="ECO:0000313" key="1">
    <source>
        <dbReference type="EMBL" id="TRW17273.1"/>
    </source>
</evidence>
<comment type="caution">
    <text evidence="1">The sequence shown here is derived from an EMBL/GenBank/DDBJ whole genome shotgun (WGS) entry which is preliminary data.</text>
</comment>
<sequence length="383" mass="43420">MLQTGIGMPELNQPHGVMIAHLYYPGFLDLPTFCFFIVVGDDFRGTVEIISHVRPLVVTDFDNSLYRSVDDLGHTFTRIRRPVLDVDDDAFVIDARGHEGRSGPVIAVEKRKEGRVFHQEIFTELHVAWECQVPQDAQILTPYAKILERFITTYRYLYPDLRLTIDELAAVESAPLRVGYHSYSPSERQAQFEERIAGVRPASLSLSLISANRGAKALQDHVDDEPARLERAETLGGFTRHGFQLTENLIELERLAELAFPGKRPRAAIVEATSIFEVALLAARRRMTRTQRGARIFSKAPRETTLKFIVNAMLPALLSFYNGDRGSLIKRANAVRELRNRVAHHGYHPTVEETNLALSTIRTIVGIFELPDTFRLDWKYHGS</sequence>
<keyword evidence="2" id="KW-1185">Reference proteome</keyword>
<protein>
    <recommendedName>
        <fullName evidence="3">ApeA N-terminal domain-containing protein</fullName>
    </recommendedName>
</protein>
<evidence type="ECO:0000313" key="2">
    <source>
        <dbReference type="Proteomes" id="UP000317894"/>
    </source>
</evidence>
<dbReference type="RefSeq" id="WP_143554818.1">
    <property type="nucleotide sequence ID" value="NZ_VJWA01000001.1"/>
</dbReference>
<accession>A0A552UGB3</accession>
<reference evidence="1 2" key="1">
    <citation type="submission" date="2019-07" db="EMBL/GenBank/DDBJ databases">
        <title>Novel species isolated from glacier.</title>
        <authorList>
            <person name="Liu Q."/>
            <person name="Xin Y.-H."/>
        </authorList>
    </citation>
    <scope>NUCLEOTIDE SEQUENCE [LARGE SCALE GENOMIC DNA]</scope>
    <source>
        <strain evidence="1 2">LB1R16</strain>
    </source>
</reference>
<organism evidence="1 2">
    <name type="scientific">Glacieibacterium frigidum</name>
    <dbReference type="NCBI Taxonomy" id="2593303"/>
    <lineage>
        <taxon>Bacteria</taxon>
        <taxon>Pseudomonadati</taxon>
        <taxon>Pseudomonadota</taxon>
        <taxon>Alphaproteobacteria</taxon>
        <taxon>Sphingomonadales</taxon>
        <taxon>Sphingosinicellaceae</taxon>
        <taxon>Glacieibacterium</taxon>
    </lineage>
</organism>
<name>A0A552UGB3_9SPHN</name>
<dbReference type="AlphaFoldDB" id="A0A552UGB3"/>
<dbReference type="OrthoDB" id="7594298at2"/>
<dbReference type="Proteomes" id="UP000317894">
    <property type="component" value="Unassembled WGS sequence"/>
</dbReference>
<proteinExistence type="predicted"/>